<evidence type="ECO:0000256" key="1">
    <source>
        <dbReference type="SAM" id="MobiDB-lite"/>
    </source>
</evidence>
<feature type="compositionally biased region" description="Basic residues" evidence="1">
    <location>
        <begin position="25"/>
        <end position="45"/>
    </location>
</feature>
<protein>
    <submittedName>
        <fullName evidence="2">Uncharacterized protein</fullName>
    </submittedName>
</protein>
<dbReference type="AlphaFoldDB" id="A0A7R9JRB2"/>
<sequence length="270" mass="29741">MLESVCGTRRKRSGGWTSKDGQTKAKSRKRRTKKLVRWMSKKTKKRERDSDKGVKGGVGVRGLLSTRWPARDVPGGWEHSSVGQGGGLKGGSWKGWVSGARNKRKERERISCLVYCKSSTSKTVYTEPHRTAFFWWNAIHVLKCKWLHKSAPPRRGRIIERALLRTLANLSLLTTTGCHPSQTGGTENSGSHRETGRDGGTIPSERLAGIGRLNLEEVNPHLRGGRVENHLGKTTPVHPTEIRTTISPSSAVELNTTSALANYATEAGSL</sequence>
<feature type="region of interest" description="Disordered" evidence="1">
    <location>
        <begin position="1"/>
        <end position="56"/>
    </location>
</feature>
<feature type="compositionally biased region" description="Polar residues" evidence="1">
    <location>
        <begin position="177"/>
        <end position="189"/>
    </location>
</feature>
<gene>
    <name evidence="2" type="ORF">TGEB3V08_LOCUS1470</name>
</gene>
<dbReference type="EMBL" id="OE839447">
    <property type="protein sequence ID" value="CAD7587255.1"/>
    <property type="molecule type" value="Genomic_DNA"/>
</dbReference>
<name>A0A7R9JRB2_TIMGE</name>
<feature type="region of interest" description="Disordered" evidence="1">
    <location>
        <begin position="175"/>
        <end position="210"/>
    </location>
</feature>
<organism evidence="2">
    <name type="scientific">Timema genevievae</name>
    <name type="common">Walking stick</name>
    <dbReference type="NCBI Taxonomy" id="629358"/>
    <lineage>
        <taxon>Eukaryota</taxon>
        <taxon>Metazoa</taxon>
        <taxon>Ecdysozoa</taxon>
        <taxon>Arthropoda</taxon>
        <taxon>Hexapoda</taxon>
        <taxon>Insecta</taxon>
        <taxon>Pterygota</taxon>
        <taxon>Neoptera</taxon>
        <taxon>Polyneoptera</taxon>
        <taxon>Phasmatodea</taxon>
        <taxon>Timematodea</taxon>
        <taxon>Timematoidea</taxon>
        <taxon>Timematidae</taxon>
        <taxon>Timema</taxon>
    </lineage>
</organism>
<proteinExistence type="predicted"/>
<reference evidence="2" key="1">
    <citation type="submission" date="2020-11" db="EMBL/GenBank/DDBJ databases">
        <authorList>
            <person name="Tran Van P."/>
        </authorList>
    </citation>
    <scope>NUCLEOTIDE SEQUENCE</scope>
</reference>
<evidence type="ECO:0000313" key="2">
    <source>
        <dbReference type="EMBL" id="CAD7587255.1"/>
    </source>
</evidence>
<accession>A0A7R9JRB2</accession>